<evidence type="ECO:0000313" key="2">
    <source>
        <dbReference type="Proteomes" id="UP000233100"/>
    </source>
</evidence>
<accession>A0A7N9CYE3</accession>
<evidence type="ECO:0000313" key="1">
    <source>
        <dbReference type="Ensembl" id="ENSMFAP00000056694.1"/>
    </source>
</evidence>
<sequence length="34" mass="4133">GMWVARKCQEKVSKYQFQNFKFILNIRITKLQAD</sequence>
<dbReference type="Proteomes" id="UP000233100">
    <property type="component" value="Chromosome 6"/>
</dbReference>
<proteinExistence type="predicted"/>
<name>A0A7N9CYE3_MACFA</name>
<dbReference type="AlphaFoldDB" id="A0A7N9CYE3"/>
<reference evidence="1" key="2">
    <citation type="submission" date="2025-08" db="UniProtKB">
        <authorList>
            <consortium name="Ensembl"/>
        </authorList>
    </citation>
    <scope>IDENTIFICATION</scope>
</reference>
<dbReference type="Ensembl" id="ENSMFAT00000087730.1">
    <property type="protein sequence ID" value="ENSMFAP00000056694.1"/>
    <property type="gene ID" value="ENSMFAG00000061594.1"/>
</dbReference>
<protein>
    <submittedName>
        <fullName evidence="1">Uncharacterized protein</fullName>
    </submittedName>
</protein>
<reference evidence="1" key="3">
    <citation type="submission" date="2025-09" db="UniProtKB">
        <authorList>
            <consortium name="Ensembl"/>
        </authorList>
    </citation>
    <scope>IDENTIFICATION</scope>
</reference>
<keyword evidence="2" id="KW-1185">Reference proteome</keyword>
<organism evidence="1 2">
    <name type="scientific">Macaca fascicularis</name>
    <name type="common">Crab-eating macaque</name>
    <name type="synonym">Cynomolgus monkey</name>
    <dbReference type="NCBI Taxonomy" id="9541"/>
    <lineage>
        <taxon>Eukaryota</taxon>
        <taxon>Metazoa</taxon>
        <taxon>Chordata</taxon>
        <taxon>Craniata</taxon>
        <taxon>Vertebrata</taxon>
        <taxon>Euteleostomi</taxon>
        <taxon>Mammalia</taxon>
        <taxon>Eutheria</taxon>
        <taxon>Euarchontoglires</taxon>
        <taxon>Primates</taxon>
        <taxon>Haplorrhini</taxon>
        <taxon>Catarrhini</taxon>
        <taxon>Cercopithecidae</taxon>
        <taxon>Cercopithecinae</taxon>
        <taxon>Macaca</taxon>
    </lineage>
</organism>
<reference evidence="1 2" key="1">
    <citation type="submission" date="2013-03" db="EMBL/GenBank/DDBJ databases">
        <authorList>
            <person name="Warren W."/>
            <person name="Wilson R.K."/>
        </authorList>
    </citation>
    <scope>NUCLEOTIDE SEQUENCE</scope>
</reference>